<dbReference type="GO" id="GO:0005096">
    <property type="term" value="F:GTPase activator activity"/>
    <property type="evidence" value="ECO:0007669"/>
    <property type="project" value="UniProtKB-KW"/>
</dbReference>
<feature type="compositionally biased region" description="Polar residues" evidence="2">
    <location>
        <begin position="527"/>
        <end position="540"/>
    </location>
</feature>
<feature type="region of interest" description="Disordered" evidence="2">
    <location>
        <begin position="391"/>
        <end position="592"/>
    </location>
</feature>
<dbReference type="InterPro" id="IPR008936">
    <property type="entry name" value="Rho_GTPase_activation_prot"/>
</dbReference>
<feature type="compositionally biased region" description="Low complexity" evidence="2">
    <location>
        <begin position="1484"/>
        <end position="1503"/>
    </location>
</feature>
<dbReference type="Pfam" id="PF00616">
    <property type="entry name" value="RasGAP"/>
    <property type="match status" value="1"/>
</dbReference>
<feature type="domain" description="C2" evidence="3">
    <location>
        <begin position="889"/>
        <end position="1035"/>
    </location>
</feature>
<feature type="compositionally biased region" description="Polar residues" evidence="2">
    <location>
        <begin position="420"/>
        <end position="439"/>
    </location>
</feature>
<feature type="region of interest" description="Disordered" evidence="2">
    <location>
        <begin position="1484"/>
        <end position="1576"/>
    </location>
</feature>
<dbReference type="Gene3D" id="2.60.40.150">
    <property type="entry name" value="C2 domain"/>
    <property type="match status" value="1"/>
</dbReference>
<dbReference type="EMBL" id="JAWRVG010000046">
    <property type="protein sequence ID" value="KAK4064917.1"/>
    <property type="molecule type" value="Genomic_DNA"/>
</dbReference>
<feature type="domain" description="Ras-GAP" evidence="4">
    <location>
        <begin position="1090"/>
        <end position="1325"/>
    </location>
</feature>
<evidence type="ECO:0000313" key="5">
    <source>
        <dbReference type="EMBL" id="KAK4064917.1"/>
    </source>
</evidence>
<dbReference type="SUPFAM" id="SSF48350">
    <property type="entry name" value="GTPase activation domain, GAP"/>
    <property type="match status" value="1"/>
</dbReference>
<feature type="compositionally biased region" description="Polar residues" evidence="2">
    <location>
        <begin position="1530"/>
        <end position="1546"/>
    </location>
</feature>
<dbReference type="GeneID" id="87923720"/>
<comment type="caution">
    <text evidence="5">The sequence shown here is derived from an EMBL/GenBank/DDBJ whole genome shotgun (WGS) entry which is preliminary data.</text>
</comment>
<protein>
    <recommendedName>
        <fullName evidence="7">Ras-GAP domain-containing protein</fullName>
    </recommendedName>
</protein>
<feature type="compositionally biased region" description="Polar residues" evidence="2">
    <location>
        <begin position="463"/>
        <end position="480"/>
    </location>
</feature>
<reference evidence="5" key="1">
    <citation type="submission" date="2023-11" db="EMBL/GenBank/DDBJ databases">
        <title>The genome sequences of three competitors of mushroom-forming fungi.</title>
        <authorList>
            <person name="Beijen E."/>
            <person name="Ohm R.A."/>
        </authorList>
    </citation>
    <scope>NUCLEOTIDE SEQUENCE</scope>
    <source>
        <strain evidence="5">CBS 100526</strain>
    </source>
</reference>
<dbReference type="CDD" id="cd00030">
    <property type="entry name" value="C2"/>
    <property type="match status" value="1"/>
</dbReference>
<dbReference type="Proteomes" id="UP001273209">
    <property type="component" value="Unassembled WGS sequence"/>
</dbReference>
<feature type="region of interest" description="Disordered" evidence="2">
    <location>
        <begin position="721"/>
        <end position="740"/>
    </location>
</feature>
<sequence length="1576" mass="173957">MPQGVPARGLWFAPVSAVGIESTVAQADGPLASSHDVKALLQKPPATFGRNSIPRRDNQSTRSQGEATAGAARDKTAAYHASLQHANSLSVWCLRVWQGDSQPWAIPQMVAGTHTVTHTHHTLSPPFFFLSPLPSHRSHRGEGNCECLLDRAVQTQDPDPLASGKFTQRLFPLRQIRSDWHPRCSVHSTIPTSIHRYPAASPLCLHSGPVATPIYGPPSPQRSAANSREPRYHHGSGSIVAAVSTRASSSRRASPDPAFRSLSNDRDGSVQNDVSADNNDNSSPTSATGTTSSGGDVRCGTGVRMVLNNGMSMSPPVMDGYATRLHEGGSDSEDQALLQRQQQRQAQDQSLIQSRHYHQGHMQKQRQRPQTPLEFHRFNLERLSASNLRSSFRVNASPRPGRSITPDLPPGQGGAASAALSDSTMAHPSRGIGSQQGSPRSIPGSIGRRQGVVFTSDAACDSSDGTDSSPATHQQRSSNGPPIRPRTRTMDASMLGPRGPSSAAEFRHRVSSVSSGSQPSIDDPKTLTPSSDPASYSTIPTVRVPEISTPTSASKDKSKSTHHNRRLLKRQPSRPSSPLVAPQPSVDSFPYPIPTDDANRLISLMKALGGRMRGELEYQGEYQGTWHTGMAYIDEEKGTLMFGLGHTGQNASFHIPLVSDLRGCKVHVTGYPDAERECLEIVPNQLGLELLLRPIISEELELWLAALLCWQQLAPLNLKVPNGKPNSPSGPIRPEMRRRAKSSDAARATNIIKVGKFMLWDKGPARSARAVVQRSSTRDLMHPSMFWRRISCVLQDNGEFRLLMENDVSVLSSIELSQLSRCAIQGLDRSVLEEEYCIAIFPIYASTATHVSIFRPVYLAVDSRIDFEVWFALLRTFAVPDIFCLDDPQTDEIQDVADIEKDQPGEVFRMEKIIRVRVIEAKIKATPSVEWFAPEKCGRVGPDPLVGSYLAEVILDGEVRARTTTKMDTKNPFWREDCEFNDLPPIIQDLSIVLKRTDCGPDGYSKSGSSPEIICGSVRIALNDLDRGQGQEQWQPILDEKQQNIGSMLIKVFHDEHVALLSKEYQPLSEILHRFPTGLTTLISASLPGQLRTLSELFLNIFQASGSASEWLMALVEDEIDGIGSQTSIKKYRYSNRLKSSESMESSNDREVMVRDIHKTLAGEANLLFRGNSLLTQSLEFHMRRLGKEYLEEILQDKIYEINELNPDCEVDPSKLAHTGGDLDQHWGRLIHLTTEIWLCIADSAERIPAELRHVLKYIRAVADDRYGDFLRTVSYTSISGFLFLRFICPAILSPKLFGLLRDHPRPQAQRTLTLIAKALQKLSNLSTFGKREEYMEPMNRFLTQQRQTFRGFIDHVCGIPADRGGRTLPPSYITPVTILNRLGPTAREGFPSLPYLIDQARGFASLVKLWVDSRPIDVKQSQVDGELLIFNDLCFGLQKRADACLAKVVDFRNREVPSFMSADQLAEILEQVNFTGPYHPYYPGSPSSMPSSYERPPGSSSSDGGGDSKPNRRSKEWKRGRDEADSKKGNSPRNTSGSATGSVKQKNGKVGRSLLSGIMKIGGSRAESPETKGQR</sequence>
<dbReference type="PROSITE" id="PS50018">
    <property type="entry name" value="RAS_GTPASE_ACTIV_2"/>
    <property type="match status" value="1"/>
</dbReference>
<keyword evidence="6" id="KW-1185">Reference proteome</keyword>
<dbReference type="InterPro" id="IPR039360">
    <property type="entry name" value="Ras_GTPase"/>
</dbReference>
<evidence type="ECO:0008006" key="7">
    <source>
        <dbReference type="Google" id="ProtNLM"/>
    </source>
</evidence>
<dbReference type="RefSeq" id="XP_062752216.1">
    <property type="nucleotide sequence ID" value="XM_062903815.1"/>
</dbReference>
<name>A0AAE1I9K2_9HYPO</name>
<feature type="compositionally biased region" description="Basic residues" evidence="2">
    <location>
        <begin position="355"/>
        <end position="367"/>
    </location>
</feature>
<dbReference type="InterPro" id="IPR035892">
    <property type="entry name" value="C2_domain_sf"/>
</dbReference>
<dbReference type="PANTHER" id="PTHR10194:SF60">
    <property type="entry name" value="RAS GTPASE-ACTIVATING PROTEIN RASKOL"/>
    <property type="match status" value="1"/>
</dbReference>
<feature type="compositionally biased region" description="Low complexity" evidence="2">
    <location>
        <begin position="335"/>
        <end position="349"/>
    </location>
</feature>
<dbReference type="PROSITE" id="PS50004">
    <property type="entry name" value="C2"/>
    <property type="match status" value="1"/>
</dbReference>
<feature type="region of interest" description="Disordered" evidence="2">
    <location>
        <begin position="214"/>
        <end position="371"/>
    </location>
</feature>
<dbReference type="Gene3D" id="1.10.506.10">
    <property type="entry name" value="GTPase Activation - p120gap, domain 1"/>
    <property type="match status" value="1"/>
</dbReference>
<keyword evidence="1" id="KW-0343">GTPase activation</keyword>
<feature type="region of interest" description="Disordered" evidence="2">
    <location>
        <begin position="43"/>
        <end position="73"/>
    </location>
</feature>
<evidence type="ECO:0000259" key="4">
    <source>
        <dbReference type="PROSITE" id="PS50018"/>
    </source>
</evidence>
<dbReference type="SMART" id="SM00323">
    <property type="entry name" value="RasGAP"/>
    <property type="match status" value="1"/>
</dbReference>
<feature type="compositionally biased region" description="Low complexity" evidence="2">
    <location>
        <begin position="511"/>
        <end position="520"/>
    </location>
</feature>
<dbReference type="PROSITE" id="PS00509">
    <property type="entry name" value="RAS_GTPASE_ACTIV_1"/>
    <property type="match status" value="1"/>
</dbReference>
<dbReference type="InterPro" id="IPR000008">
    <property type="entry name" value="C2_dom"/>
</dbReference>
<evidence type="ECO:0000259" key="3">
    <source>
        <dbReference type="PROSITE" id="PS50004"/>
    </source>
</evidence>
<dbReference type="InterPro" id="IPR023152">
    <property type="entry name" value="RasGAP_CS"/>
</dbReference>
<evidence type="ECO:0000313" key="6">
    <source>
        <dbReference type="Proteomes" id="UP001273209"/>
    </source>
</evidence>
<dbReference type="InterPro" id="IPR001936">
    <property type="entry name" value="RasGAP_dom"/>
</dbReference>
<dbReference type="Pfam" id="PF00168">
    <property type="entry name" value="C2"/>
    <property type="match status" value="1"/>
</dbReference>
<feature type="compositionally biased region" description="Low complexity" evidence="2">
    <location>
        <begin position="238"/>
        <end position="261"/>
    </location>
</feature>
<accession>A0AAE1I9K2</accession>
<feature type="compositionally biased region" description="Basic residues" evidence="2">
    <location>
        <begin position="560"/>
        <end position="572"/>
    </location>
</feature>
<gene>
    <name evidence="5" type="ORF">Triagg1_8916</name>
</gene>
<dbReference type="CDD" id="cd05137">
    <property type="entry name" value="RasGAP_CLA2_BUD2"/>
    <property type="match status" value="1"/>
</dbReference>
<dbReference type="SUPFAM" id="SSF49562">
    <property type="entry name" value="C2 domain (Calcium/lipid-binding domain, CaLB)"/>
    <property type="match status" value="1"/>
</dbReference>
<proteinExistence type="predicted"/>
<dbReference type="SMART" id="SM00239">
    <property type="entry name" value="C2"/>
    <property type="match status" value="1"/>
</dbReference>
<feature type="compositionally biased region" description="Low complexity" evidence="2">
    <location>
        <begin position="269"/>
        <end position="295"/>
    </location>
</feature>
<feature type="compositionally biased region" description="Basic and acidic residues" evidence="2">
    <location>
        <begin position="1510"/>
        <end position="1529"/>
    </location>
</feature>
<organism evidence="5 6">
    <name type="scientific">Trichoderma aggressivum f. europaeum</name>
    <dbReference type="NCBI Taxonomy" id="173218"/>
    <lineage>
        <taxon>Eukaryota</taxon>
        <taxon>Fungi</taxon>
        <taxon>Dikarya</taxon>
        <taxon>Ascomycota</taxon>
        <taxon>Pezizomycotina</taxon>
        <taxon>Sordariomycetes</taxon>
        <taxon>Hypocreomycetidae</taxon>
        <taxon>Hypocreales</taxon>
        <taxon>Hypocreaceae</taxon>
        <taxon>Trichoderma</taxon>
    </lineage>
</organism>
<evidence type="ECO:0000256" key="1">
    <source>
        <dbReference type="ARBA" id="ARBA00022468"/>
    </source>
</evidence>
<dbReference type="PANTHER" id="PTHR10194">
    <property type="entry name" value="RAS GTPASE-ACTIVATING PROTEINS"/>
    <property type="match status" value="1"/>
</dbReference>
<evidence type="ECO:0000256" key="2">
    <source>
        <dbReference type="SAM" id="MobiDB-lite"/>
    </source>
</evidence>
<dbReference type="GO" id="GO:0007165">
    <property type="term" value="P:signal transduction"/>
    <property type="evidence" value="ECO:0007669"/>
    <property type="project" value="UniProtKB-ARBA"/>
</dbReference>